<dbReference type="Proteomes" id="UP001198163">
    <property type="component" value="Unassembled WGS sequence"/>
</dbReference>
<protein>
    <recommendedName>
        <fullName evidence="5">DUF5723 domain-containing protein</fullName>
    </recommendedName>
</protein>
<evidence type="ECO:0000313" key="3">
    <source>
        <dbReference type="EMBL" id="MCD1654396.1"/>
    </source>
</evidence>
<feature type="region of interest" description="Disordered" evidence="1">
    <location>
        <begin position="273"/>
        <end position="292"/>
    </location>
</feature>
<keyword evidence="2" id="KW-0732">Signal</keyword>
<evidence type="ECO:0000256" key="1">
    <source>
        <dbReference type="SAM" id="MobiDB-lite"/>
    </source>
</evidence>
<proteinExistence type="predicted"/>
<comment type="caution">
    <text evidence="3">The sequence shown here is derived from an EMBL/GenBank/DDBJ whole genome shotgun (WGS) entry which is preliminary data.</text>
</comment>
<feature type="chain" id="PRO_5042119874" description="DUF5723 domain-containing protein" evidence="2">
    <location>
        <begin position="20"/>
        <end position="411"/>
    </location>
</feature>
<organism evidence="3 4">
    <name type="scientific">Teretinema zuelzerae</name>
    <dbReference type="NCBI Taxonomy" id="156"/>
    <lineage>
        <taxon>Bacteria</taxon>
        <taxon>Pseudomonadati</taxon>
        <taxon>Spirochaetota</taxon>
        <taxon>Spirochaetia</taxon>
        <taxon>Spirochaetales</taxon>
        <taxon>Treponemataceae</taxon>
        <taxon>Teretinema</taxon>
    </lineage>
</organism>
<evidence type="ECO:0000313" key="4">
    <source>
        <dbReference type="Proteomes" id="UP001198163"/>
    </source>
</evidence>
<dbReference type="RefSeq" id="WP_230754597.1">
    <property type="nucleotide sequence ID" value="NZ_JAINWA010000001.1"/>
</dbReference>
<evidence type="ECO:0008006" key="5">
    <source>
        <dbReference type="Google" id="ProtNLM"/>
    </source>
</evidence>
<evidence type="ECO:0000256" key="2">
    <source>
        <dbReference type="SAM" id="SignalP"/>
    </source>
</evidence>
<sequence>MKKLLPTVALFLILASSWAADAPRRFFETGFDLGVAASNNYIGLTDFFQETLVIDLDQIAADLSKPGFRLSGGADAAWLMNLNLGKTLQMGVFFGLQGTTYGNVPGSLFELIAEGNTLDKAYTGDFLMWGDLNVELGAHVGTRIPTPVGPITVDFKPVYYMPLIHIDNPTTTYLFETRSDGTVVASLNATVPIYSVVSLEGIDSGINTNEAISNLFGSGGLDLSVTGEYQLFPVLAVGASLKQIPIVPARLSNRALMTATYSVETQSVLDGVSLGEEEEGEEETEMFTTTEESDFTYDSSNVSFVRPFKIGLHAGYTPFGKLLTVTPSLGLGVYNSVFMECGLEGKLNLANILILSLGTQYEDLAWSQQLRMIFNLRVLELNLFVGAQSPSFLKSFTGAGLGAGLGVRMGF</sequence>
<feature type="compositionally biased region" description="Acidic residues" evidence="1">
    <location>
        <begin position="275"/>
        <end position="292"/>
    </location>
</feature>
<reference evidence="3" key="1">
    <citation type="submission" date="2021-08" db="EMBL/GenBank/DDBJ databases">
        <title>Comparative analyses of Brucepasteria parasyntrophica and Teretinema zuelzerae.</title>
        <authorList>
            <person name="Song Y."/>
            <person name="Brune A."/>
        </authorList>
    </citation>
    <scope>NUCLEOTIDE SEQUENCE</scope>
    <source>
        <strain evidence="3">DSM 1903</strain>
    </source>
</reference>
<gene>
    <name evidence="3" type="ORF">K7J14_06720</name>
</gene>
<feature type="signal peptide" evidence="2">
    <location>
        <begin position="1"/>
        <end position="19"/>
    </location>
</feature>
<dbReference type="EMBL" id="JAINWA010000001">
    <property type="protein sequence ID" value="MCD1654396.1"/>
    <property type="molecule type" value="Genomic_DNA"/>
</dbReference>
<keyword evidence="4" id="KW-1185">Reference proteome</keyword>
<name>A0AAE3EIH4_9SPIR</name>
<dbReference type="AlphaFoldDB" id="A0AAE3EIH4"/>
<accession>A0AAE3EIH4</accession>